<evidence type="ECO:0000313" key="4">
    <source>
        <dbReference type="Proteomes" id="UP000177723"/>
    </source>
</evidence>
<dbReference type="InterPro" id="IPR002477">
    <property type="entry name" value="Peptidoglycan-bd-like"/>
</dbReference>
<feature type="domain" description="Peptidoglycan binding-like" evidence="2">
    <location>
        <begin position="120"/>
        <end position="176"/>
    </location>
</feature>
<dbReference type="EMBL" id="MFHT01000028">
    <property type="protein sequence ID" value="OGF77220.1"/>
    <property type="molecule type" value="Genomic_DNA"/>
</dbReference>
<feature type="domain" description="Peptidoglycan binding-like" evidence="2">
    <location>
        <begin position="26"/>
        <end position="83"/>
    </location>
</feature>
<dbReference type="Gene3D" id="1.10.101.10">
    <property type="entry name" value="PGBD-like superfamily/PGBD"/>
    <property type="match status" value="2"/>
</dbReference>
<evidence type="ECO:0000259" key="2">
    <source>
        <dbReference type="Pfam" id="PF01471"/>
    </source>
</evidence>
<sequence length="187" mass="20247">MPASPVPAPKIPLAVFTRDIALGSIGDDVTQLQALLASDTSIYPQGMITGYYGPLTVQAVKRFQAKYGLPQIGRVGPMTREKLMQVFGSKSSTSATEPSPVPQNPSGRLLTKTLKGRTQDEEVNILQEFLAKNSEIYPQGQITGYFGPLTENAVKRFQAKYGIEKVGIVGPVTRAKINELIKDGQNP</sequence>
<evidence type="ECO:0000256" key="1">
    <source>
        <dbReference type="SAM" id="MobiDB-lite"/>
    </source>
</evidence>
<protein>
    <recommendedName>
        <fullName evidence="2">Peptidoglycan binding-like domain-containing protein</fullName>
    </recommendedName>
</protein>
<dbReference type="InterPro" id="IPR036366">
    <property type="entry name" value="PGBDSf"/>
</dbReference>
<dbReference type="InterPro" id="IPR036365">
    <property type="entry name" value="PGBD-like_sf"/>
</dbReference>
<comment type="caution">
    <text evidence="3">The sequence shown here is derived from an EMBL/GenBank/DDBJ whole genome shotgun (WGS) entry which is preliminary data.</text>
</comment>
<reference evidence="3 4" key="1">
    <citation type="journal article" date="2016" name="Nat. Commun.">
        <title>Thousands of microbial genomes shed light on interconnected biogeochemical processes in an aquifer system.</title>
        <authorList>
            <person name="Anantharaman K."/>
            <person name="Brown C.T."/>
            <person name="Hug L.A."/>
            <person name="Sharon I."/>
            <person name="Castelle C.J."/>
            <person name="Probst A.J."/>
            <person name="Thomas B.C."/>
            <person name="Singh A."/>
            <person name="Wilkins M.J."/>
            <person name="Karaoz U."/>
            <person name="Brodie E.L."/>
            <person name="Williams K.H."/>
            <person name="Hubbard S.S."/>
            <person name="Banfield J.F."/>
        </authorList>
    </citation>
    <scope>NUCLEOTIDE SEQUENCE [LARGE SCALE GENOMIC DNA]</scope>
</reference>
<gene>
    <name evidence="3" type="ORF">A3F23_01890</name>
</gene>
<dbReference type="SUPFAM" id="SSF47090">
    <property type="entry name" value="PGBD-like"/>
    <property type="match status" value="2"/>
</dbReference>
<feature type="region of interest" description="Disordered" evidence="1">
    <location>
        <begin position="88"/>
        <end position="108"/>
    </location>
</feature>
<dbReference type="Pfam" id="PF01471">
    <property type="entry name" value="PG_binding_1"/>
    <property type="match status" value="2"/>
</dbReference>
<feature type="compositionally biased region" description="Polar residues" evidence="1">
    <location>
        <begin position="88"/>
        <end position="97"/>
    </location>
</feature>
<dbReference type="Proteomes" id="UP000177723">
    <property type="component" value="Unassembled WGS sequence"/>
</dbReference>
<name>A0A1F5WNM2_9BACT</name>
<organism evidence="3 4">
    <name type="scientific">Candidatus Giovannonibacteria bacterium RIFCSPHIGHO2_12_FULL_43_15</name>
    <dbReference type="NCBI Taxonomy" id="1798341"/>
    <lineage>
        <taxon>Bacteria</taxon>
        <taxon>Candidatus Giovannoniibacteriota</taxon>
    </lineage>
</organism>
<dbReference type="AlphaFoldDB" id="A0A1F5WNM2"/>
<accession>A0A1F5WNM2</accession>
<proteinExistence type="predicted"/>
<evidence type="ECO:0000313" key="3">
    <source>
        <dbReference type="EMBL" id="OGF77220.1"/>
    </source>
</evidence>